<reference evidence="2" key="1">
    <citation type="submission" date="2020-02" db="EMBL/GenBank/DDBJ databases">
        <authorList>
            <person name="Meier V. D."/>
        </authorList>
    </citation>
    <scope>NUCLEOTIDE SEQUENCE</scope>
    <source>
        <strain evidence="2">AVDCRST_MAG04</strain>
    </source>
</reference>
<evidence type="ECO:0000313" key="2">
    <source>
        <dbReference type="EMBL" id="CAA9276234.1"/>
    </source>
</evidence>
<evidence type="ECO:0000256" key="1">
    <source>
        <dbReference type="SAM" id="MobiDB-lite"/>
    </source>
</evidence>
<feature type="region of interest" description="Disordered" evidence="1">
    <location>
        <begin position="50"/>
        <end position="78"/>
    </location>
</feature>
<accession>A0A6J4JH42</accession>
<feature type="region of interest" description="Disordered" evidence="1">
    <location>
        <begin position="1"/>
        <end position="20"/>
    </location>
</feature>
<proteinExistence type="predicted"/>
<feature type="compositionally biased region" description="Polar residues" evidence="1">
    <location>
        <begin position="54"/>
        <end position="67"/>
    </location>
</feature>
<dbReference type="AlphaFoldDB" id="A0A6J4JH42"/>
<dbReference type="EMBL" id="CADCTL010000250">
    <property type="protein sequence ID" value="CAA9276234.1"/>
    <property type="molecule type" value="Genomic_DNA"/>
</dbReference>
<organism evidence="2">
    <name type="scientific">uncultured Acetobacteraceae bacterium</name>
    <dbReference type="NCBI Taxonomy" id="169975"/>
    <lineage>
        <taxon>Bacteria</taxon>
        <taxon>Pseudomonadati</taxon>
        <taxon>Pseudomonadota</taxon>
        <taxon>Alphaproteobacteria</taxon>
        <taxon>Acetobacterales</taxon>
        <taxon>Acetobacteraceae</taxon>
        <taxon>environmental samples</taxon>
    </lineage>
</organism>
<sequence>MAFSTSTSARWTTLSSSAAMPSGRCRPSGFGMYCRRDGLARYPPRITRRCRSPMSASSDAAYSSHVTPSMPGAAFGLS</sequence>
<gene>
    <name evidence="2" type="ORF">AVDCRST_MAG04-3373</name>
</gene>
<feature type="compositionally biased region" description="Polar residues" evidence="1">
    <location>
        <begin position="1"/>
        <end position="19"/>
    </location>
</feature>
<name>A0A6J4JH42_9PROT</name>
<protein>
    <submittedName>
        <fullName evidence="2">Uncharacterized protein</fullName>
    </submittedName>
</protein>